<dbReference type="PANTHER" id="PTHR13059">
    <property type="entry name" value="HMG-BOX TRANSCRIPTION FACTOR BBX"/>
    <property type="match status" value="1"/>
</dbReference>
<reference evidence="8" key="1">
    <citation type="journal article" date="2021" name="G3 (Bethesda)">
        <title>Genome and transcriptome analysis of the beet armyworm Spodoptera exigua reveals targets for pest control. .</title>
        <authorList>
            <person name="Simon S."/>
            <person name="Breeschoten T."/>
            <person name="Jansen H.J."/>
            <person name="Dirks R.P."/>
            <person name="Schranz M.E."/>
            <person name="Ros V.I.D."/>
        </authorList>
    </citation>
    <scope>NUCLEOTIDE SEQUENCE</scope>
    <source>
        <strain evidence="8">TB_SE_WUR_2020</strain>
    </source>
</reference>
<feature type="region of interest" description="Disordered" evidence="6">
    <location>
        <begin position="48"/>
        <end position="90"/>
    </location>
</feature>
<evidence type="ECO:0000256" key="5">
    <source>
        <dbReference type="ARBA" id="ARBA00023242"/>
    </source>
</evidence>
<evidence type="ECO:0000256" key="6">
    <source>
        <dbReference type="SAM" id="MobiDB-lite"/>
    </source>
</evidence>
<feature type="region of interest" description="Disordered" evidence="6">
    <location>
        <begin position="879"/>
        <end position="904"/>
    </location>
</feature>
<feature type="region of interest" description="Disordered" evidence="6">
    <location>
        <begin position="731"/>
        <end position="751"/>
    </location>
</feature>
<dbReference type="GO" id="GO:0000981">
    <property type="term" value="F:DNA-binding transcription factor activity, RNA polymerase II-specific"/>
    <property type="evidence" value="ECO:0007669"/>
    <property type="project" value="TreeGrafter"/>
</dbReference>
<feature type="domain" description="Protein capicua homolog-like" evidence="7">
    <location>
        <begin position="209"/>
        <end position="266"/>
    </location>
</feature>
<dbReference type="PANTHER" id="PTHR13059:SF13">
    <property type="entry name" value="PROTEIN CAPICUA HOMOLOG"/>
    <property type="match status" value="1"/>
</dbReference>
<feature type="region of interest" description="Disordered" evidence="6">
    <location>
        <begin position="918"/>
        <end position="990"/>
    </location>
</feature>
<name>A0A922SJJ0_SPOEX</name>
<evidence type="ECO:0000313" key="8">
    <source>
        <dbReference type="EMBL" id="KAH9639484.1"/>
    </source>
</evidence>
<feature type="region of interest" description="Disordered" evidence="6">
    <location>
        <begin position="291"/>
        <end position="312"/>
    </location>
</feature>
<dbReference type="GO" id="GO:0005634">
    <property type="term" value="C:nucleus"/>
    <property type="evidence" value="ECO:0007669"/>
    <property type="project" value="TreeGrafter"/>
</dbReference>
<feature type="compositionally biased region" description="Low complexity" evidence="6">
    <location>
        <begin position="360"/>
        <end position="369"/>
    </location>
</feature>
<feature type="compositionally biased region" description="Polar residues" evidence="6">
    <location>
        <begin position="804"/>
        <end position="817"/>
    </location>
</feature>
<dbReference type="EMBL" id="JACEFF010000337">
    <property type="protein sequence ID" value="KAH9639484.1"/>
    <property type="molecule type" value="Genomic_DNA"/>
</dbReference>
<feature type="region of interest" description="Disordered" evidence="6">
    <location>
        <begin position="789"/>
        <end position="864"/>
    </location>
</feature>
<keyword evidence="5" id="KW-0539">Nucleus</keyword>
<feature type="compositionally biased region" description="Polar residues" evidence="6">
    <location>
        <begin position="851"/>
        <end position="864"/>
    </location>
</feature>
<keyword evidence="4" id="KW-0804">Transcription</keyword>
<feature type="compositionally biased region" description="Low complexity" evidence="6">
    <location>
        <begin position="406"/>
        <end position="420"/>
    </location>
</feature>
<feature type="compositionally biased region" description="Basic and acidic residues" evidence="6">
    <location>
        <begin position="819"/>
        <end position="837"/>
    </location>
</feature>
<dbReference type="Proteomes" id="UP000814243">
    <property type="component" value="Unassembled WGS sequence"/>
</dbReference>
<feature type="compositionally biased region" description="Basic and acidic residues" evidence="6">
    <location>
        <begin position="736"/>
        <end position="746"/>
    </location>
</feature>
<keyword evidence="3" id="KW-0238">DNA-binding</keyword>
<sequence>MQRAHGGGAPHSQASATAHTNVRTHNSYADIDDQIPASVISSVGTVSLSQSSTHPTTNITMANPTNLGNASSNAQPAAQQTPTQAPVRNLPKKRKFDPSVLEEMSCANNNTVNAPLPVEYQPQYQQSVLQPSPIIQRSSPPSEMKSYINSYPNIDLSEWRDHRVLAKQRGLYVPGVIRQAEGCKVVVELDGLENEPVEYSDVFGVNKNDVISDASPQMSHLHMGSLCVVRTTDPSRENVQNVFVEGLVYEVLNSPIRIRVKMGGDNFYTSSPMPGAGAGGVVTVGALSNGSMDDLRKRQPFDDYGESDDDLRREDIMFPADVSHMADCSNSKRSSLQSRGSTSSLLERSLTPRSQPPTPRSSSKSLSSSGTGVEGDETSRESDTTPPHYRVTGRFDSDETEAANMLVSLGSSRSGSPGASPVGGGGSPGLRNNLFVPISSPQPQPHHPAALYHHHLIRPELVRPSRVNSPVGGVATSVIRVSPGPNYHYQVENRNGPTIVQTNNVSQSNVIGVQTSGLNLQNTIHTSINATTTTLSSLTLPSSISLNLNNLNTQNLQTSIANTIRNTNELAHNLIVPRTIPTSNGIDVEQIYRTQPIHRNGIHESYRRDTEMSPPQNNHENFLNRRVSEYDEDDDAVSQRENNILRNVIDTRPPELSETRVMEDNKRIVKPAPLQARFLSVVEPDVKDPVKRYYVTMLPQSTDKKYVFIKNEPAETVQIEQRINHLTQQLNNNDSEPEHRGLDNGDHVNNVNNSAVIVHPNQLLPVLPPPASHTIIDPPMCMDEDDEVFESEDSGVGGDDPNKRPSQNTSALNSPATQEKVKEAHFKAHPEWKWCNKDRRKSSSSKDPTGSMPQSPRTPSEVVTSGTVTINADLPVPVVSYNHMGSPQLSEDEQMPSQTEEPPPAVQNLEIDLKCGEKVTDSDSEGLDTRDYLPSHHDHTRRPKPIKASPGGPKGFQPTGGAFKSTHADTNDSHRQWTALSKQGGGGGGTASLTHSVQGISLSAPSLATQAALDTAIANIINSPTATCPVQVPSTPRLPI</sequence>
<feature type="compositionally biased region" description="Polar residues" evidence="6">
    <location>
        <begin position="883"/>
        <end position="900"/>
    </location>
</feature>
<protein>
    <recommendedName>
        <fullName evidence="7">Protein capicua homolog-like domain-containing protein</fullName>
    </recommendedName>
</protein>
<keyword evidence="1" id="KW-0597">Phosphoprotein</keyword>
<evidence type="ECO:0000256" key="3">
    <source>
        <dbReference type="ARBA" id="ARBA00023125"/>
    </source>
</evidence>
<dbReference type="Pfam" id="PF16090">
    <property type="entry name" value="DUF4819"/>
    <property type="match status" value="1"/>
</dbReference>
<evidence type="ECO:0000256" key="1">
    <source>
        <dbReference type="ARBA" id="ARBA00022553"/>
    </source>
</evidence>
<dbReference type="AlphaFoldDB" id="A0A922SJJ0"/>
<evidence type="ECO:0000256" key="2">
    <source>
        <dbReference type="ARBA" id="ARBA00023015"/>
    </source>
</evidence>
<dbReference type="GO" id="GO:0000977">
    <property type="term" value="F:RNA polymerase II transcription regulatory region sequence-specific DNA binding"/>
    <property type="evidence" value="ECO:0007669"/>
    <property type="project" value="TreeGrafter"/>
</dbReference>
<comment type="caution">
    <text evidence="8">The sequence shown here is derived from an EMBL/GenBank/DDBJ whole genome shotgun (WGS) entry which is preliminary data.</text>
</comment>
<evidence type="ECO:0000256" key="4">
    <source>
        <dbReference type="ARBA" id="ARBA00023163"/>
    </source>
</evidence>
<feature type="region of interest" description="Disordered" evidence="6">
    <location>
        <begin position="324"/>
        <end position="433"/>
    </location>
</feature>
<dbReference type="InterPro" id="IPR052412">
    <property type="entry name" value="CC-Dev_Transcription_Reg"/>
</dbReference>
<gene>
    <name evidence="8" type="ORF">HF086_003617</name>
</gene>
<feature type="compositionally biased region" description="Basic and acidic residues" evidence="6">
    <location>
        <begin position="966"/>
        <end position="975"/>
    </location>
</feature>
<feature type="compositionally biased region" description="Polar residues" evidence="6">
    <location>
        <begin position="54"/>
        <end position="73"/>
    </location>
</feature>
<feature type="compositionally biased region" description="Low complexity" evidence="6">
    <location>
        <begin position="74"/>
        <end position="86"/>
    </location>
</feature>
<feature type="compositionally biased region" description="Basic and acidic residues" evidence="6">
    <location>
        <begin position="918"/>
        <end position="937"/>
    </location>
</feature>
<evidence type="ECO:0000313" key="9">
    <source>
        <dbReference type="Proteomes" id="UP000814243"/>
    </source>
</evidence>
<evidence type="ECO:0000259" key="7">
    <source>
        <dbReference type="Pfam" id="PF16090"/>
    </source>
</evidence>
<keyword evidence="2" id="KW-0805">Transcription regulation</keyword>
<organism evidence="8 9">
    <name type="scientific">Spodoptera exigua</name>
    <name type="common">Beet armyworm</name>
    <name type="synonym">Noctua fulgens</name>
    <dbReference type="NCBI Taxonomy" id="7107"/>
    <lineage>
        <taxon>Eukaryota</taxon>
        <taxon>Metazoa</taxon>
        <taxon>Ecdysozoa</taxon>
        <taxon>Arthropoda</taxon>
        <taxon>Hexapoda</taxon>
        <taxon>Insecta</taxon>
        <taxon>Pterygota</taxon>
        <taxon>Neoptera</taxon>
        <taxon>Endopterygota</taxon>
        <taxon>Lepidoptera</taxon>
        <taxon>Glossata</taxon>
        <taxon>Ditrysia</taxon>
        <taxon>Noctuoidea</taxon>
        <taxon>Noctuidae</taxon>
        <taxon>Amphipyrinae</taxon>
        <taxon>Spodoptera</taxon>
    </lineage>
</organism>
<feature type="compositionally biased region" description="Low complexity" evidence="6">
    <location>
        <begin position="329"/>
        <end position="353"/>
    </location>
</feature>
<proteinExistence type="predicted"/>
<dbReference type="InterPro" id="IPR032147">
    <property type="entry name" value="Cic_dom"/>
</dbReference>
<accession>A0A922SJJ0</accession>